<dbReference type="SUPFAM" id="SSF53244">
    <property type="entry name" value="MurD-like peptide ligases, peptide-binding domain"/>
    <property type="match status" value="1"/>
</dbReference>
<comment type="similarity">
    <text evidence="5 23">Belongs to the folylpolyglutamate synthase family.</text>
</comment>
<organism evidence="26 27">
    <name type="scientific">Hydrocarboniphaga daqingensis</name>
    <dbReference type="NCBI Taxonomy" id="490188"/>
    <lineage>
        <taxon>Bacteria</taxon>
        <taxon>Pseudomonadati</taxon>
        <taxon>Pseudomonadota</taxon>
        <taxon>Gammaproteobacteria</taxon>
        <taxon>Nevskiales</taxon>
        <taxon>Nevskiaceae</taxon>
        <taxon>Hydrocarboniphaga</taxon>
    </lineage>
</organism>
<feature type="domain" description="Mur ligase central" evidence="25">
    <location>
        <begin position="59"/>
        <end position="199"/>
    </location>
</feature>
<evidence type="ECO:0000256" key="6">
    <source>
        <dbReference type="ARBA" id="ARBA00011245"/>
    </source>
</evidence>
<evidence type="ECO:0000256" key="19">
    <source>
        <dbReference type="ARBA" id="ARBA00047493"/>
    </source>
</evidence>
<evidence type="ECO:0000256" key="4">
    <source>
        <dbReference type="ARBA" id="ARBA00005150"/>
    </source>
</evidence>
<dbReference type="InterPro" id="IPR036565">
    <property type="entry name" value="Mur-like_cat_sf"/>
</dbReference>
<comment type="catalytic activity">
    <reaction evidence="19">
        <text>(6S)-5,6,7,8-tetrahydrofolyl-(gamma-L-Glu)(n) + L-glutamate + ATP = (6S)-5,6,7,8-tetrahydrofolyl-(gamma-L-Glu)(n+1) + ADP + phosphate + H(+)</text>
        <dbReference type="Rhea" id="RHEA:10580"/>
        <dbReference type="Rhea" id="RHEA-COMP:14738"/>
        <dbReference type="Rhea" id="RHEA-COMP:14740"/>
        <dbReference type="ChEBI" id="CHEBI:15378"/>
        <dbReference type="ChEBI" id="CHEBI:29985"/>
        <dbReference type="ChEBI" id="CHEBI:30616"/>
        <dbReference type="ChEBI" id="CHEBI:43474"/>
        <dbReference type="ChEBI" id="CHEBI:141005"/>
        <dbReference type="ChEBI" id="CHEBI:456216"/>
        <dbReference type="EC" id="6.3.2.17"/>
    </reaction>
</comment>
<comment type="catalytic activity">
    <reaction evidence="21">
        <text>(6R)-5,10-methylenetetrahydrofolyl-(gamma-L-Glu)(n) + L-glutamate + ATP = (6R)-5,10-methylenetetrahydrofolyl-(gamma-L-Glu)(n+1) + ADP + phosphate + H(+)</text>
        <dbReference type="Rhea" id="RHEA:51912"/>
        <dbReference type="Rhea" id="RHEA-COMP:13257"/>
        <dbReference type="Rhea" id="RHEA-COMP:13258"/>
        <dbReference type="ChEBI" id="CHEBI:15378"/>
        <dbReference type="ChEBI" id="CHEBI:29985"/>
        <dbReference type="ChEBI" id="CHEBI:30616"/>
        <dbReference type="ChEBI" id="CHEBI:43474"/>
        <dbReference type="ChEBI" id="CHEBI:136572"/>
        <dbReference type="ChEBI" id="CHEBI:456216"/>
        <dbReference type="EC" id="6.3.2.17"/>
    </reaction>
</comment>
<keyword evidence="14" id="KW-0460">Magnesium</keyword>
<gene>
    <name evidence="26" type="ORF">SAMN04488068_3205</name>
</gene>
<dbReference type="GO" id="GO:0046656">
    <property type="term" value="P:folic acid biosynthetic process"/>
    <property type="evidence" value="ECO:0007669"/>
    <property type="project" value="UniProtKB-KW"/>
</dbReference>
<evidence type="ECO:0000256" key="12">
    <source>
        <dbReference type="ARBA" id="ARBA00022741"/>
    </source>
</evidence>
<dbReference type="GO" id="GO:0046872">
    <property type="term" value="F:metal ion binding"/>
    <property type="evidence" value="ECO:0007669"/>
    <property type="project" value="UniProtKB-KW"/>
</dbReference>
<dbReference type="InterPro" id="IPR013221">
    <property type="entry name" value="Mur_ligase_cen"/>
</dbReference>
<dbReference type="GO" id="GO:0005737">
    <property type="term" value="C:cytoplasm"/>
    <property type="evidence" value="ECO:0007669"/>
    <property type="project" value="TreeGrafter"/>
</dbReference>
<dbReference type="GO" id="GO:0008841">
    <property type="term" value="F:dihydrofolate synthase activity"/>
    <property type="evidence" value="ECO:0007669"/>
    <property type="project" value="UniProtKB-EC"/>
</dbReference>
<dbReference type="Gene3D" id="3.90.190.20">
    <property type="entry name" value="Mur ligase, C-terminal domain"/>
    <property type="match status" value="1"/>
</dbReference>
<dbReference type="NCBIfam" id="NF008101">
    <property type="entry name" value="PRK10846.1"/>
    <property type="match status" value="1"/>
</dbReference>
<feature type="domain" description="Mur ligase C-terminal" evidence="24">
    <location>
        <begin position="308"/>
        <end position="416"/>
    </location>
</feature>
<dbReference type="UniPathway" id="UPA00077">
    <property type="reaction ID" value="UER00157"/>
</dbReference>
<name>A0A1M5RTX9_9GAMM</name>
<dbReference type="AlphaFoldDB" id="A0A1M5RTX9"/>
<evidence type="ECO:0000256" key="7">
    <source>
        <dbReference type="ARBA" id="ARBA00013023"/>
    </source>
</evidence>
<dbReference type="Pfam" id="PF02875">
    <property type="entry name" value="Mur_ligase_C"/>
    <property type="match status" value="1"/>
</dbReference>
<dbReference type="Pfam" id="PF08245">
    <property type="entry name" value="Mur_ligase_M"/>
    <property type="match status" value="1"/>
</dbReference>
<dbReference type="GO" id="GO:0046654">
    <property type="term" value="P:tetrahydrofolate biosynthetic process"/>
    <property type="evidence" value="ECO:0007669"/>
    <property type="project" value="UniProtKB-UniPathway"/>
</dbReference>
<dbReference type="Gene3D" id="3.40.1190.10">
    <property type="entry name" value="Mur-like, catalytic domain"/>
    <property type="match status" value="1"/>
</dbReference>
<evidence type="ECO:0000256" key="13">
    <source>
        <dbReference type="ARBA" id="ARBA00022840"/>
    </source>
</evidence>
<evidence type="ECO:0000256" key="9">
    <source>
        <dbReference type="ARBA" id="ARBA00019357"/>
    </source>
</evidence>
<dbReference type="InterPro" id="IPR004101">
    <property type="entry name" value="Mur_ligase_C"/>
</dbReference>
<evidence type="ECO:0000259" key="24">
    <source>
        <dbReference type="Pfam" id="PF02875"/>
    </source>
</evidence>
<keyword evidence="27" id="KW-1185">Reference proteome</keyword>
<evidence type="ECO:0000256" key="16">
    <source>
        <dbReference type="ARBA" id="ARBA00030048"/>
    </source>
</evidence>
<dbReference type="SUPFAM" id="SSF53623">
    <property type="entry name" value="MurD-like peptide ligases, catalytic domain"/>
    <property type="match status" value="1"/>
</dbReference>
<evidence type="ECO:0000256" key="23">
    <source>
        <dbReference type="PIRNR" id="PIRNR001563"/>
    </source>
</evidence>
<comment type="function">
    <text evidence="2">Functions in two distinct reactions of the de novo folate biosynthetic pathway. Catalyzes the addition of a glutamate residue to dihydropteroate (7,8-dihydropteroate or H2Pte) to form dihydrofolate (7,8-dihydrofolate monoglutamate or H2Pte-Glu). Also catalyzes successive additions of L-glutamate to tetrahydrofolate or 10-formyltetrahydrofolate or 5,10-methylenetetrahydrofolate, leading to folylpolyglutamate derivatives.</text>
</comment>
<comment type="catalytic activity">
    <reaction evidence="22">
        <text>7,8-dihydropteroate + L-glutamate + ATP = 7,8-dihydrofolate + ADP + phosphate + H(+)</text>
        <dbReference type="Rhea" id="RHEA:23584"/>
        <dbReference type="ChEBI" id="CHEBI:15378"/>
        <dbReference type="ChEBI" id="CHEBI:17839"/>
        <dbReference type="ChEBI" id="CHEBI:29985"/>
        <dbReference type="ChEBI" id="CHEBI:30616"/>
        <dbReference type="ChEBI" id="CHEBI:43474"/>
        <dbReference type="ChEBI" id="CHEBI:57451"/>
        <dbReference type="ChEBI" id="CHEBI:456216"/>
        <dbReference type="EC" id="6.3.2.12"/>
    </reaction>
</comment>
<dbReference type="Proteomes" id="UP000199758">
    <property type="component" value="Unassembled WGS sequence"/>
</dbReference>
<evidence type="ECO:0000256" key="1">
    <source>
        <dbReference type="ARBA" id="ARBA00001946"/>
    </source>
</evidence>
<dbReference type="EC" id="6.3.2.17" evidence="8"/>
<accession>A0A1M5RTX9</accession>
<keyword evidence="15" id="KW-0289">Folate biosynthesis</keyword>
<evidence type="ECO:0000256" key="5">
    <source>
        <dbReference type="ARBA" id="ARBA00008276"/>
    </source>
</evidence>
<dbReference type="PANTHER" id="PTHR11136">
    <property type="entry name" value="FOLYLPOLYGLUTAMATE SYNTHASE-RELATED"/>
    <property type="match status" value="1"/>
</dbReference>
<reference evidence="26 27" key="1">
    <citation type="submission" date="2016-11" db="EMBL/GenBank/DDBJ databases">
        <authorList>
            <person name="Jaros S."/>
            <person name="Januszkiewicz K."/>
            <person name="Wedrychowicz H."/>
        </authorList>
    </citation>
    <scope>NUCLEOTIDE SEQUENCE [LARGE SCALE GENOMIC DNA]</scope>
    <source>
        <strain evidence="26 27">CGMCC 1.7049</strain>
    </source>
</reference>
<evidence type="ECO:0000256" key="17">
    <source>
        <dbReference type="ARBA" id="ARBA00030592"/>
    </source>
</evidence>
<dbReference type="FunFam" id="3.40.1190.10:FF:000004">
    <property type="entry name" value="Dihydrofolate synthase/folylpolyglutamate synthase"/>
    <property type="match status" value="1"/>
</dbReference>
<keyword evidence="13 23" id="KW-0067">ATP-binding</keyword>
<evidence type="ECO:0000256" key="11">
    <source>
        <dbReference type="ARBA" id="ARBA00022723"/>
    </source>
</evidence>
<dbReference type="GO" id="GO:0004326">
    <property type="term" value="F:tetrahydrofolylpolyglutamate synthase activity"/>
    <property type="evidence" value="ECO:0007669"/>
    <property type="project" value="UniProtKB-EC"/>
</dbReference>
<evidence type="ECO:0000256" key="3">
    <source>
        <dbReference type="ARBA" id="ARBA00004799"/>
    </source>
</evidence>
<dbReference type="NCBIfam" id="TIGR01499">
    <property type="entry name" value="folC"/>
    <property type="match status" value="1"/>
</dbReference>
<dbReference type="InterPro" id="IPR001645">
    <property type="entry name" value="Folylpolyglutamate_synth"/>
</dbReference>
<dbReference type="PIRSF" id="PIRSF001563">
    <property type="entry name" value="Folylpolyglu_synth"/>
    <property type="match status" value="1"/>
</dbReference>
<evidence type="ECO:0000313" key="27">
    <source>
        <dbReference type="Proteomes" id="UP000199758"/>
    </source>
</evidence>
<comment type="pathway">
    <text evidence="4">Cofactor biosynthesis; tetrahydrofolylpolyglutamate biosynthesis.</text>
</comment>
<dbReference type="EMBL" id="FQWZ01000008">
    <property type="protein sequence ID" value="SHH29772.1"/>
    <property type="molecule type" value="Genomic_DNA"/>
</dbReference>
<proteinExistence type="inferred from homology"/>
<evidence type="ECO:0000256" key="20">
    <source>
        <dbReference type="ARBA" id="ARBA00047808"/>
    </source>
</evidence>
<evidence type="ECO:0000256" key="8">
    <source>
        <dbReference type="ARBA" id="ARBA00013025"/>
    </source>
</evidence>
<dbReference type="STRING" id="490188.SAMN04488068_3205"/>
<evidence type="ECO:0000256" key="15">
    <source>
        <dbReference type="ARBA" id="ARBA00022909"/>
    </source>
</evidence>
<evidence type="ECO:0000256" key="10">
    <source>
        <dbReference type="ARBA" id="ARBA00022598"/>
    </source>
</evidence>
<evidence type="ECO:0000313" key="26">
    <source>
        <dbReference type="EMBL" id="SHH29772.1"/>
    </source>
</evidence>
<comment type="catalytic activity">
    <reaction evidence="20">
        <text>10-formyltetrahydrofolyl-(gamma-L-Glu)(n) + L-glutamate + ATP = 10-formyltetrahydrofolyl-(gamma-L-Glu)(n+1) + ADP + phosphate + H(+)</text>
        <dbReference type="Rhea" id="RHEA:51904"/>
        <dbReference type="Rhea" id="RHEA-COMP:13088"/>
        <dbReference type="Rhea" id="RHEA-COMP:14300"/>
        <dbReference type="ChEBI" id="CHEBI:15378"/>
        <dbReference type="ChEBI" id="CHEBI:29985"/>
        <dbReference type="ChEBI" id="CHEBI:30616"/>
        <dbReference type="ChEBI" id="CHEBI:43474"/>
        <dbReference type="ChEBI" id="CHEBI:134413"/>
        <dbReference type="ChEBI" id="CHEBI:456216"/>
        <dbReference type="EC" id="6.3.2.17"/>
    </reaction>
</comment>
<evidence type="ECO:0000256" key="22">
    <source>
        <dbReference type="ARBA" id="ARBA00049161"/>
    </source>
</evidence>
<comment type="subunit">
    <text evidence="6">Monomer.</text>
</comment>
<evidence type="ECO:0000256" key="21">
    <source>
        <dbReference type="ARBA" id="ARBA00049035"/>
    </source>
</evidence>
<dbReference type="GO" id="GO:0005524">
    <property type="term" value="F:ATP binding"/>
    <property type="evidence" value="ECO:0007669"/>
    <property type="project" value="UniProtKB-KW"/>
</dbReference>
<dbReference type="EC" id="6.3.2.12" evidence="7"/>
<dbReference type="InterPro" id="IPR036615">
    <property type="entry name" value="Mur_ligase_C_dom_sf"/>
</dbReference>
<keyword evidence="12 23" id="KW-0547">Nucleotide-binding</keyword>
<protein>
    <recommendedName>
        <fullName evidence="9">Dihydrofolate synthase/folylpolyglutamate synthase</fullName>
        <ecNumber evidence="7">6.3.2.12</ecNumber>
        <ecNumber evidence="8">6.3.2.17</ecNumber>
    </recommendedName>
    <alternativeName>
        <fullName evidence="18">Folylpoly-gamma-glutamate synthetase-dihydrofolate synthetase</fullName>
    </alternativeName>
    <alternativeName>
        <fullName evidence="16">Folylpolyglutamate synthetase</fullName>
    </alternativeName>
    <alternativeName>
        <fullName evidence="17">Tetrahydrofolylpolyglutamate synthase</fullName>
    </alternativeName>
</protein>
<evidence type="ECO:0000256" key="2">
    <source>
        <dbReference type="ARBA" id="ARBA00002714"/>
    </source>
</evidence>
<comment type="cofactor">
    <cofactor evidence="1">
        <name>Mg(2+)</name>
        <dbReference type="ChEBI" id="CHEBI:18420"/>
    </cofactor>
</comment>
<evidence type="ECO:0000256" key="18">
    <source>
        <dbReference type="ARBA" id="ARBA00032510"/>
    </source>
</evidence>
<evidence type="ECO:0000256" key="14">
    <source>
        <dbReference type="ARBA" id="ARBA00022842"/>
    </source>
</evidence>
<dbReference type="PANTHER" id="PTHR11136:SF0">
    <property type="entry name" value="DIHYDROFOLATE SYNTHETASE-RELATED"/>
    <property type="match status" value="1"/>
</dbReference>
<comment type="pathway">
    <text evidence="3">Cofactor biosynthesis; tetrahydrofolate biosynthesis; 7,8-dihydrofolate from 2-amino-4-hydroxy-6-hydroxymethyl-7,8-dihydropteridine diphosphate and 4-aminobenzoate: step 2/2.</text>
</comment>
<keyword evidence="11" id="KW-0479">Metal-binding</keyword>
<keyword evidence="10 23" id="KW-0436">Ligase</keyword>
<sequence length="432" mass="46101">MPSRMAPPATAPSADAGLDAWLDYQQQLHARPIELGLDRVRAVAERLGLLERCPLTLTIAGTNGKGSSSTLAALIYQHAGYHVGLYRSPHLLRYNERISIDGADVGDDRIVAAFVAIEHARRDVPLTYFEFGTLAALWCFRQARVDVQVLEVGLGGRLDAVNIIDADAAVVTNIGLDHQDWLGEGREAIGREKAGVFRAGRPAIVVDPAPPASLIQTARDLGALLYCVGSDYDFRPVGLDRWQWSSSSRLYPDLPLPALPGPAQLRNAAGVIAAVESLQPHRPVPDSAFHSALPALQLAGRFDRRGRWWFDVAHNAEAAAALAETLQSQIGQDRPWLVLGMLSDKPVEAVAAALVSSVSGVSFVSLPGPRGLPGASLQARAASTGLVGTAFDTIEAALDEASAGHPSRPVLVTGSFLTVEVALRYLHQSGRL</sequence>
<evidence type="ECO:0000259" key="25">
    <source>
        <dbReference type="Pfam" id="PF08245"/>
    </source>
</evidence>